<gene>
    <name evidence="1" type="ORF">ACFSKL_06500</name>
</gene>
<proteinExistence type="predicted"/>
<dbReference type="Proteomes" id="UP001597361">
    <property type="component" value="Unassembled WGS sequence"/>
</dbReference>
<dbReference type="RefSeq" id="WP_376884563.1">
    <property type="nucleotide sequence ID" value="NZ_JBHUHR010000015.1"/>
</dbReference>
<evidence type="ECO:0000313" key="1">
    <source>
        <dbReference type="EMBL" id="MFD2034432.1"/>
    </source>
</evidence>
<evidence type="ECO:0000313" key="2">
    <source>
        <dbReference type="Proteomes" id="UP001597361"/>
    </source>
</evidence>
<protein>
    <submittedName>
        <fullName evidence="1">Uncharacterized protein</fullName>
    </submittedName>
</protein>
<reference evidence="2" key="1">
    <citation type="journal article" date="2019" name="Int. J. Syst. Evol. Microbiol.">
        <title>The Global Catalogue of Microorganisms (GCM) 10K type strain sequencing project: providing services to taxonomists for standard genome sequencing and annotation.</title>
        <authorList>
            <consortium name="The Broad Institute Genomics Platform"/>
            <consortium name="The Broad Institute Genome Sequencing Center for Infectious Disease"/>
            <person name="Wu L."/>
            <person name="Ma J."/>
        </authorList>
    </citation>
    <scope>NUCLEOTIDE SEQUENCE [LARGE SCALE GENOMIC DNA]</scope>
    <source>
        <strain evidence="2">CGMCC 1.15180</strain>
    </source>
</reference>
<keyword evidence="2" id="KW-1185">Reference proteome</keyword>
<comment type="caution">
    <text evidence="1">The sequence shown here is derived from an EMBL/GenBank/DDBJ whole genome shotgun (WGS) entry which is preliminary data.</text>
</comment>
<sequence>MLEITMKQLLRILALVIVAACNNQPLQSKHSPIGNWGFLDENLNSSWLYTEIYFNDSTYAIQNESFGTMAIRYWMINDTIYKSNGDKPKLSIGFIESQSKDSLIIFGENGKHTLKRIDQAEKGYFEYENLIDTLNYERYRRDFENRAIKFYISEGWFRTKDESLEIKSKIDTSTILDEFED</sequence>
<organism evidence="1 2">
    <name type="scientific">Belliella marina</name>
    <dbReference type="NCBI Taxonomy" id="1644146"/>
    <lineage>
        <taxon>Bacteria</taxon>
        <taxon>Pseudomonadati</taxon>
        <taxon>Bacteroidota</taxon>
        <taxon>Cytophagia</taxon>
        <taxon>Cytophagales</taxon>
        <taxon>Cyclobacteriaceae</taxon>
        <taxon>Belliella</taxon>
    </lineage>
</organism>
<accession>A0ABW4VJD1</accession>
<name>A0ABW4VJD1_9BACT</name>
<dbReference type="EMBL" id="JBHUHR010000015">
    <property type="protein sequence ID" value="MFD2034432.1"/>
    <property type="molecule type" value="Genomic_DNA"/>
</dbReference>